<evidence type="ECO:0000313" key="3">
    <source>
        <dbReference type="Proteomes" id="UP001066276"/>
    </source>
</evidence>
<accession>A0AAV7S2C6</accession>
<dbReference type="Proteomes" id="UP001066276">
    <property type="component" value="Chromosome 5"/>
</dbReference>
<dbReference type="AlphaFoldDB" id="A0AAV7S2C6"/>
<sequence>MKKCPPSSAEALGEDEPSRAVGQSAGTGAEAATRVCTGRGPMLVLDGRAGGAGGGGGGGGGLPTAWDQLQPPPVSSRRQPRSLPPAHMHRSPAGGSPLTAPLRSPGRLSASPLAELPCPDSKPARSQPARGWSGSI</sequence>
<feature type="compositionally biased region" description="Gly residues" evidence="1">
    <location>
        <begin position="48"/>
        <end position="62"/>
    </location>
</feature>
<feature type="region of interest" description="Disordered" evidence="1">
    <location>
        <begin position="1"/>
        <end position="136"/>
    </location>
</feature>
<protein>
    <submittedName>
        <fullName evidence="2">Uncharacterized protein</fullName>
    </submittedName>
</protein>
<proteinExistence type="predicted"/>
<evidence type="ECO:0000256" key="1">
    <source>
        <dbReference type="SAM" id="MobiDB-lite"/>
    </source>
</evidence>
<gene>
    <name evidence="2" type="ORF">NDU88_010329</name>
</gene>
<evidence type="ECO:0000313" key="2">
    <source>
        <dbReference type="EMBL" id="KAJ1157624.1"/>
    </source>
</evidence>
<comment type="caution">
    <text evidence="2">The sequence shown here is derived from an EMBL/GenBank/DDBJ whole genome shotgun (WGS) entry which is preliminary data.</text>
</comment>
<keyword evidence="3" id="KW-1185">Reference proteome</keyword>
<dbReference type="EMBL" id="JANPWB010000009">
    <property type="protein sequence ID" value="KAJ1157624.1"/>
    <property type="molecule type" value="Genomic_DNA"/>
</dbReference>
<reference evidence="2" key="1">
    <citation type="journal article" date="2022" name="bioRxiv">
        <title>Sequencing and chromosome-scale assembly of the giantPleurodeles waltlgenome.</title>
        <authorList>
            <person name="Brown T."/>
            <person name="Elewa A."/>
            <person name="Iarovenko S."/>
            <person name="Subramanian E."/>
            <person name="Araus A.J."/>
            <person name="Petzold A."/>
            <person name="Susuki M."/>
            <person name="Suzuki K.-i.T."/>
            <person name="Hayashi T."/>
            <person name="Toyoda A."/>
            <person name="Oliveira C."/>
            <person name="Osipova E."/>
            <person name="Leigh N.D."/>
            <person name="Simon A."/>
            <person name="Yun M.H."/>
        </authorList>
    </citation>
    <scope>NUCLEOTIDE SEQUENCE</scope>
    <source>
        <strain evidence="2">20211129_DDA</strain>
        <tissue evidence="2">Liver</tissue>
    </source>
</reference>
<organism evidence="2 3">
    <name type="scientific">Pleurodeles waltl</name>
    <name type="common">Iberian ribbed newt</name>
    <dbReference type="NCBI Taxonomy" id="8319"/>
    <lineage>
        <taxon>Eukaryota</taxon>
        <taxon>Metazoa</taxon>
        <taxon>Chordata</taxon>
        <taxon>Craniata</taxon>
        <taxon>Vertebrata</taxon>
        <taxon>Euteleostomi</taxon>
        <taxon>Amphibia</taxon>
        <taxon>Batrachia</taxon>
        <taxon>Caudata</taxon>
        <taxon>Salamandroidea</taxon>
        <taxon>Salamandridae</taxon>
        <taxon>Pleurodelinae</taxon>
        <taxon>Pleurodeles</taxon>
    </lineage>
</organism>
<name>A0AAV7S2C6_PLEWA</name>